<protein>
    <submittedName>
        <fullName evidence="1">Uncharacterized protein</fullName>
    </submittedName>
</protein>
<reference evidence="1 2" key="1">
    <citation type="submission" date="2024-01" db="EMBL/GenBank/DDBJ databases">
        <title>Genome assemblies of Stephania.</title>
        <authorList>
            <person name="Yang L."/>
        </authorList>
    </citation>
    <scope>NUCLEOTIDE SEQUENCE [LARGE SCALE GENOMIC DNA]</scope>
    <source>
        <strain evidence="1">YNDBR</strain>
        <tissue evidence="1">Leaf</tissue>
    </source>
</reference>
<dbReference type="AlphaFoldDB" id="A0AAP0HZF7"/>
<accession>A0AAP0HZF7</accession>
<evidence type="ECO:0000313" key="2">
    <source>
        <dbReference type="Proteomes" id="UP001420932"/>
    </source>
</evidence>
<name>A0AAP0HZF7_9MAGN</name>
<keyword evidence="2" id="KW-1185">Reference proteome</keyword>
<gene>
    <name evidence="1" type="ORF">Syun_023274</name>
</gene>
<proteinExistence type="predicted"/>
<dbReference type="EMBL" id="JBBNAF010000010">
    <property type="protein sequence ID" value="KAK9107263.1"/>
    <property type="molecule type" value="Genomic_DNA"/>
</dbReference>
<sequence length="59" mass="6587">MVVKNVSHSRASSKNLEGTCTHRLINHQRDSNNYTSCIKTITQSFPNIEPLENSLCVAV</sequence>
<evidence type="ECO:0000313" key="1">
    <source>
        <dbReference type="EMBL" id="KAK9107263.1"/>
    </source>
</evidence>
<comment type="caution">
    <text evidence="1">The sequence shown here is derived from an EMBL/GenBank/DDBJ whole genome shotgun (WGS) entry which is preliminary data.</text>
</comment>
<dbReference type="Proteomes" id="UP001420932">
    <property type="component" value="Unassembled WGS sequence"/>
</dbReference>
<organism evidence="1 2">
    <name type="scientific">Stephania yunnanensis</name>
    <dbReference type="NCBI Taxonomy" id="152371"/>
    <lineage>
        <taxon>Eukaryota</taxon>
        <taxon>Viridiplantae</taxon>
        <taxon>Streptophyta</taxon>
        <taxon>Embryophyta</taxon>
        <taxon>Tracheophyta</taxon>
        <taxon>Spermatophyta</taxon>
        <taxon>Magnoliopsida</taxon>
        <taxon>Ranunculales</taxon>
        <taxon>Menispermaceae</taxon>
        <taxon>Menispermoideae</taxon>
        <taxon>Cissampelideae</taxon>
        <taxon>Stephania</taxon>
    </lineage>
</organism>